<dbReference type="HOGENOM" id="CLU_086450_0_0_1"/>
<keyword evidence="4" id="KW-1185">Reference proteome</keyword>
<dbReference type="EMBL" id="GL629735">
    <property type="protein sequence ID" value="EFX05594.1"/>
    <property type="molecule type" value="Genomic_DNA"/>
</dbReference>
<evidence type="ECO:0000313" key="3">
    <source>
        <dbReference type="EMBL" id="EFX05594.1"/>
    </source>
</evidence>
<dbReference type="OrthoDB" id="5358398at2759"/>
<reference evidence="3 4" key="1">
    <citation type="journal article" date="2011" name="Proc. Natl. Acad. Sci. U.S.A.">
        <title>Genome and transcriptome analyses of the mountain pine beetle-fungal symbiont Grosmannia clavigera, a lodgepole pine pathogen.</title>
        <authorList>
            <person name="DiGuistini S."/>
            <person name="Wang Y."/>
            <person name="Liao N.Y."/>
            <person name="Taylor G."/>
            <person name="Tanguay P."/>
            <person name="Feau N."/>
            <person name="Henrissat B."/>
            <person name="Chan S.K."/>
            <person name="Hesse-Orce U."/>
            <person name="Alamouti S.M."/>
            <person name="Tsui C.K.M."/>
            <person name="Docking R.T."/>
            <person name="Levasseur A."/>
            <person name="Haridas S."/>
            <person name="Robertson G."/>
            <person name="Birol I."/>
            <person name="Holt R.A."/>
            <person name="Marra M.A."/>
            <person name="Hamelin R.C."/>
            <person name="Hirst M."/>
            <person name="Jones S.J.M."/>
            <person name="Bohlmann J."/>
            <person name="Breuil C."/>
        </authorList>
    </citation>
    <scope>NUCLEOTIDE SEQUENCE [LARGE SCALE GENOMIC DNA]</scope>
    <source>
        <strain evidence="4">kw1407 / UAMH 11150</strain>
    </source>
</reference>
<dbReference type="STRING" id="655863.F0XAT9"/>
<sequence>MALQYLTAPSYEHGLRATLPADEACQMYAPHALLSFIDWRSGSRPLAWRSGLPPSVSLDDDGRRRQSKKTGGPGDTIDGHRRIHHVHAAVDSFERIRYDMNDFVKSTVWANHDRLQTRPSVIEGGQQRGIFVKEDDSTASRHNQQLFPPWLALTAGEHLHIHADGSSHMILSLADATTAIERGWAEREATMTATGDRRNDSSNGSVLPLGYVAVHAPRNATELAEWKRLAMASVRYCTHPCNGMEIRLPERL</sequence>
<dbReference type="RefSeq" id="XP_014175076.1">
    <property type="nucleotide sequence ID" value="XM_014319601.1"/>
</dbReference>
<dbReference type="eggNOG" id="ENOG502RNP4">
    <property type="taxonomic scope" value="Eukaryota"/>
</dbReference>
<organism evidence="4">
    <name type="scientific">Grosmannia clavigera (strain kw1407 / UAMH 11150)</name>
    <name type="common">Blue stain fungus</name>
    <name type="synonym">Graphiocladiella clavigera</name>
    <dbReference type="NCBI Taxonomy" id="655863"/>
    <lineage>
        <taxon>Eukaryota</taxon>
        <taxon>Fungi</taxon>
        <taxon>Dikarya</taxon>
        <taxon>Ascomycota</taxon>
        <taxon>Pezizomycotina</taxon>
        <taxon>Sordariomycetes</taxon>
        <taxon>Sordariomycetidae</taxon>
        <taxon>Ophiostomatales</taxon>
        <taxon>Ophiostomataceae</taxon>
        <taxon>Leptographium</taxon>
    </lineage>
</organism>
<dbReference type="InterPro" id="IPR048273">
    <property type="entry name" value="Luciferase"/>
</dbReference>
<accession>F0XAT9</accession>
<dbReference type="Pfam" id="PF17648">
    <property type="entry name" value="Luciferase"/>
    <property type="match status" value="1"/>
</dbReference>
<dbReference type="AlphaFoldDB" id="F0XAT9"/>
<evidence type="ECO:0000256" key="1">
    <source>
        <dbReference type="SAM" id="MobiDB-lite"/>
    </source>
</evidence>
<name>F0XAT9_GROCL</name>
<proteinExistence type="predicted"/>
<protein>
    <recommendedName>
        <fullName evidence="2">Luciferase domain-containing protein</fullName>
    </recommendedName>
</protein>
<dbReference type="InParanoid" id="F0XAT9"/>
<gene>
    <name evidence="3" type="ORF">CMQ_3663</name>
</gene>
<dbReference type="PANTHER" id="PTHR38695">
    <property type="entry name" value="AMINO ACID PERMEASE_ SLC12A DOMAIN-CONTAINING PROTEIN"/>
    <property type="match status" value="1"/>
</dbReference>
<feature type="domain" description="Luciferase" evidence="2">
    <location>
        <begin position="156"/>
        <end position="232"/>
    </location>
</feature>
<dbReference type="GeneID" id="25976788"/>
<feature type="region of interest" description="Disordered" evidence="1">
    <location>
        <begin position="50"/>
        <end position="79"/>
    </location>
</feature>
<dbReference type="Proteomes" id="UP000007796">
    <property type="component" value="Unassembled WGS sequence"/>
</dbReference>
<dbReference type="InterPro" id="IPR040841">
    <property type="entry name" value="Luciferase_dom"/>
</dbReference>
<dbReference type="PANTHER" id="PTHR38695:SF1">
    <property type="entry name" value="AMINO ACID PERMEASE_ SLC12A DOMAIN-CONTAINING PROTEIN"/>
    <property type="match status" value="1"/>
</dbReference>
<evidence type="ECO:0000313" key="4">
    <source>
        <dbReference type="Proteomes" id="UP000007796"/>
    </source>
</evidence>
<evidence type="ECO:0000259" key="2">
    <source>
        <dbReference type="Pfam" id="PF17648"/>
    </source>
</evidence>